<dbReference type="SUPFAM" id="SSF53474">
    <property type="entry name" value="alpha/beta-Hydrolases"/>
    <property type="match status" value="1"/>
</dbReference>
<evidence type="ECO:0000256" key="7">
    <source>
        <dbReference type="ARBA" id="ARBA00031934"/>
    </source>
</evidence>
<evidence type="ECO:0000256" key="2">
    <source>
        <dbReference type="ARBA" id="ARBA00012423"/>
    </source>
</evidence>
<keyword evidence="5" id="KW-0378">Hydrolase</keyword>
<evidence type="ECO:0000256" key="6">
    <source>
        <dbReference type="ARBA" id="ARBA00023180"/>
    </source>
</evidence>
<feature type="transmembrane region" description="Helical" evidence="9">
    <location>
        <begin position="408"/>
        <end position="434"/>
    </location>
</feature>
<feature type="transmembrane region" description="Helical" evidence="9">
    <location>
        <begin position="476"/>
        <end position="498"/>
    </location>
</feature>
<name>A0A8S1EB58_9PELO</name>
<evidence type="ECO:0000256" key="8">
    <source>
        <dbReference type="ARBA" id="ARBA00047409"/>
    </source>
</evidence>
<dbReference type="GO" id="GO:0016747">
    <property type="term" value="F:acyltransferase activity, transferring groups other than amino-acyl groups"/>
    <property type="evidence" value="ECO:0007669"/>
    <property type="project" value="InterPro"/>
</dbReference>
<keyword evidence="9" id="KW-0472">Membrane</keyword>
<proteinExistence type="inferred from homology"/>
<dbReference type="InterPro" id="IPR002656">
    <property type="entry name" value="Acyl_transf_3_dom"/>
</dbReference>
<keyword evidence="12" id="KW-1185">Reference proteome</keyword>
<comment type="similarity">
    <text evidence="1">Belongs to the palmitoyl-protein thioesterase family.</text>
</comment>
<evidence type="ECO:0000313" key="11">
    <source>
        <dbReference type="EMBL" id="CAB3399103.1"/>
    </source>
</evidence>
<sequence>MKYATCIPSTCNQEDLVNLFNQVSDLPYTACRSFCANFDVEKGASFWIFTIFLTAYVIFAVFATVFDFFRSVYYEQEASDETNSKIRAILAFSFWTNAETILSVKEHKPTVIRCMDCLRFLTMCWVIIGHSLIMFTMGDSIEHIQEVPKIIWSQLLLSAAVAVDTFFVISGTLLSYAFFRNIPDLARLRTWIIYYVHRYLRITPALMIFLGFFAVYTPYIQGPVMASQFNGHVMQAKGCETSWWRNMLYINNFDADLCYYSTTWYLAVDMQLYITAPIFLILLYFSFYVGAFFMITCTMASCTAVYILYAKYDLPADLVGNGNIVYLFSMMYSKPWIRCPTYFMGLIIGYLIAFYGGRKIELSSKLTTFFWFCCFTIIYLVIFSKIEYDRGEYWSVVTRATYFNFSRIGWGVAICWIIMATHFGWGGFITNILCHPIWQPLGKLSYSTYIIHWMVILYFINTFNQPLHYANLKNVYLAYSVPSICLCFFLAFFWSCLFELPIINLEKMLFAPKISKSISEETDALPPEDIEVSLDDEELEDPDEKSLRTLTKTAGKNVNVPVVLWHGMGDFCCNPLSMGSVKKLLEQEIPGVYVHSLQLGSSYSKDIEHGFFANVNELVYMACVKIQNDRNLKYGYNAIGFSQGGQFMRAVAQRCPNPPMKNLISIGGQQQGVFGMPYCIGDNVMCNIMRKMIDFGAYTSFVQKKVVQAQYWHDPINEDQYKNRSTFLADINNENKIKSEYKKNLLQIKNLVLVKFSDDHMVVPRESSWFGFYKTGDIDTILSLNETDLYKEDRIGIRKLYESGRLHFVEADGDHLQLSHEKFVEIINKYLK</sequence>
<dbReference type="PANTHER" id="PTHR11161">
    <property type="entry name" value="O-ACYLTRANSFERASE"/>
    <property type="match status" value="1"/>
</dbReference>
<dbReference type="FunFam" id="3.40.50.1820:FF:000107">
    <property type="entry name" value="Palmitoyl-protein thioesterase 1"/>
    <property type="match status" value="1"/>
</dbReference>
<dbReference type="OrthoDB" id="5859882at2759"/>
<evidence type="ECO:0000256" key="4">
    <source>
        <dbReference type="ARBA" id="ARBA00022729"/>
    </source>
</evidence>
<organism evidence="11 12">
    <name type="scientific">Caenorhabditis bovis</name>
    <dbReference type="NCBI Taxonomy" id="2654633"/>
    <lineage>
        <taxon>Eukaryota</taxon>
        <taxon>Metazoa</taxon>
        <taxon>Ecdysozoa</taxon>
        <taxon>Nematoda</taxon>
        <taxon>Chromadorea</taxon>
        <taxon>Rhabditida</taxon>
        <taxon>Rhabditina</taxon>
        <taxon>Rhabditomorpha</taxon>
        <taxon>Rhabditoidea</taxon>
        <taxon>Rhabditidae</taxon>
        <taxon>Peloderinae</taxon>
        <taxon>Caenorhabditis</taxon>
    </lineage>
</organism>
<feature type="transmembrane region" description="Helical" evidence="9">
    <location>
        <begin position="369"/>
        <end position="388"/>
    </location>
</feature>
<dbReference type="GO" id="GO:0008474">
    <property type="term" value="F:palmitoyl-(protein) hydrolase activity"/>
    <property type="evidence" value="ECO:0007669"/>
    <property type="project" value="UniProtKB-EC"/>
</dbReference>
<feature type="transmembrane region" description="Helical" evidence="9">
    <location>
        <begin position="446"/>
        <end position="464"/>
    </location>
</feature>
<feature type="transmembrane region" description="Helical" evidence="9">
    <location>
        <begin position="46"/>
        <end position="69"/>
    </location>
</feature>
<dbReference type="AlphaFoldDB" id="A0A8S1EB58"/>
<protein>
    <recommendedName>
        <fullName evidence="3">Palmitoyl-protein thioesterase 1</fullName>
        <ecNumber evidence="2">3.1.2.22</ecNumber>
    </recommendedName>
    <alternativeName>
        <fullName evidence="7">Palmitoyl-protein hydrolase 1</fullName>
    </alternativeName>
</protein>
<evidence type="ECO:0000256" key="9">
    <source>
        <dbReference type="SAM" id="Phobius"/>
    </source>
</evidence>
<dbReference type="EC" id="3.1.2.22" evidence="2"/>
<keyword evidence="9" id="KW-0812">Transmembrane</keyword>
<reference evidence="11 12" key="1">
    <citation type="submission" date="2020-04" db="EMBL/GenBank/DDBJ databases">
        <authorList>
            <person name="Laetsch R D."/>
            <person name="Stevens L."/>
            <person name="Kumar S."/>
            <person name="Blaxter L. M."/>
        </authorList>
    </citation>
    <scope>NUCLEOTIDE SEQUENCE [LARGE SCALE GENOMIC DNA]</scope>
</reference>
<dbReference type="PANTHER" id="PTHR11161:SF0">
    <property type="entry name" value="O-ACYLTRANSFERASE LIKE PROTEIN"/>
    <property type="match status" value="1"/>
</dbReference>
<feature type="transmembrane region" description="Helical" evidence="9">
    <location>
        <begin position="117"/>
        <end position="135"/>
    </location>
</feature>
<evidence type="ECO:0000256" key="5">
    <source>
        <dbReference type="ARBA" id="ARBA00022801"/>
    </source>
</evidence>
<evidence type="ECO:0000256" key="3">
    <source>
        <dbReference type="ARBA" id="ARBA00014212"/>
    </source>
</evidence>
<accession>A0A8S1EB58</accession>
<dbReference type="Pfam" id="PF01757">
    <property type="entry name" value="Acyl_transf_3"/>
    <property type="match status" value="1"/>
</dbReference>
<dbReference type="Pfam" id="PF02089">
    <property type="entry name" value="Palm_thioest"/>
    <property type="match status" value="1"/>
</dbReference>
<dbReference type="Proteomes" id="UP000494206">
    <property type="component" value="Unassembled WGS sequence"/>
</dbReference>
<dbReference type="InterPro" id="IPR052728">
    <property type="entry name" value="O2_lipid_transport_reg"/>
</dbReference>
<comment type="caution">
    <text evidence="11">The sequence shown here is derived from an EMBL/GenBank/DDBJ whole genome shotgun (WGS) entry which is preliminary data.</text>
</comment>
<keyword evidence="6" id="KW-0325">Glycoprotein</keyword>
<evidence type="ECO:0000256" key="1">
    <source>
        <dbReference type="ARBA" id="ARBA00010758"/>
    </source>
</evidence>
<evidence type="ECO:0000259" key="10">
    <source>
        <dbReference type="Pfam" id="PF01757"/>
    </source>
</evidence>
<feature type="transmembrane region" description="Helical" evidence="9">
    <location>
        <begin position="199"/>
        <end position="219"/>
    </location>
</feature>
<dbReference type="InterPro" id="IPR002472">
    <property type="entry name" value="Palm_thioest"/>
</dbReference>
<feature type="transmembrane region" description="Helical" evidence="9">
    <location>
        <begin position="155"/>
        <end position="179"/>
    </location>
</feature>
<dbReference type="EMBL" id="CADEPM010000001">
    <property type="protein sequence ID" value="CAB3399103.1"/>
    <property type="molecule type" value="Genomic_DNA"/>
</dbReference>
<dbReference type="PRINTS" id="PR00414">
    <property type="entry name" value="PPTHIESTRASE"/>
</dbReference>
<dbReference type="InterPro" id="IPR029058">
    <property type="entry name" value="AB_hydrolase_fold"/>
</dbReference>
<feature type="domain" description="Acyltransferase 3" evidence="10">
    <location>
        <begin position="114"/>
        <end position="491"/>
    </location>
</feature>
<evidence type="ECO:0000313" key="12">
    <source>
        <dbReference type="Proteomes" id="UP000494206"/>
    </source>
</evidence>
<comment type="catalytic activity">
    <reaction evidence="8">
        <text>S-hexadecanoyl-L-cysteinyl-[protein] + H2O = L-cysteinyl-[protein] + hexadecanoate + H(+)</text>
        <dbReference type="Rhea" id="RHEA:19233"/>
        <dbReference type="Rhea" id="RHEA-COMP:10131"/>
        <dbReference type="Rhea" id="RHEA-COMP:11032"/>
        <dbReference type="ChEBI" id="CHEBI:7896"/>
        <dbReference type="ChEBI" id="CHEBI:15377"/>
        <dbReference type="ChEBI" id="CHEBI:15378"/>
        <dbReference type="ChEBI" id="CHEBI:29950"/>
        <dbReference type="ChEBI" id="CHEBI:74151"/>
        <dbReference type="EC" id="3.1.2.22"/>
    </reaction>
    <physiologicalReaction direction="left-to-right" evidence="8">
        <dbReference type="Rhea" id="RHEA:19234"/>
    </physiologicalReaction>
</comment>
<feature type="transmembrane region" description="Helical" evidence="9">
    <location>
        <begin position="335"/>
        <end position="357"/>
    </location>
</feature>
<keyword evidence="4" id="KW-0732">Signal</keyword>
<feature type="transmembrane region" description="Helical" evidence="9">
    <location>
        <begin position="264"/>
        <end position="285"/>
    </location>
</feature>
<gene>
    <name evidence="11" type="ORF">CBOVIS_LOCUS2284</name>
</gene>
<keyword evidence="9" id="KW-1133">Transmembrane helix</keyword>
<dbReference type="Gene3D" id="3.40.50.1820">
    <property type="entry name" value="alpha/beta hydrolase"/>
    <property type="match status" value="1"/>
</dbReference>